<dbReference type="OrthoDB" id="9810303at2"/>
<keyword evidence="3 6" id="KW-0812">Transmembrane</keyword>
<dbReference type="InterPro" id="IPR001173">
    <property type="entry name" value="Glyco_trans_2-like"/>
</dbReference>
<accession>A0A1H1LAB1</accession>
<evidence type="ECO:0000256" key="2">
    <source>
        <dbReference type="ARBA" id="ARBA00006739"/>
    </source>
</evidence>
<gene>
    <name evidence="9" type="ORF">SAMN04488543_0169</name>
</gene>
<name>A0A1H1LAB1_9ACTN</name>
<feature type="transmembrane region" description="Helical" evidence="6">
    <location>
        <begin position="234"/>
        <end position="255"/>
    </location>
</feature>
<dbReference type="STRING" id="546871.SAMN04488543_0169"/>
<dbReference type="GO" id="GO:0016020">
    <property type="term" value="C:membrane"/>
    <property type="evidence" value="ECO:0007669"/>
    <property type="project" value="UniProtKB-SubCell"/>
</dbReference>
<keyword evidence="4 6" id="KW-1133">Transmembrane helix</keyword>
<dbReference type="PANTHER" id="PTHR48090">
    <property type="entry name" value="UNDECAPRENYL-PHOSPHATE 4-DEOXY-4-FORMAMIDO-L-ARABINOSE TRANSFERASE-RELATED"/>
    <property type="match status" value="1"/>
</dbReference>
<dbReference type="SUPFAM" id="SSF53448">
    <property type="entry name" value="Nucleotide-diphospho-sugar transferases"/>
    <property type="match status" value="1"/>
</dbReference>
<dbReference type="InterPro" id="IPR050256">
    <property type="entry name" value="Glycosyltransferase_2"/>
</dbReference>
<dbReference type="RefSeq" id="WP_091408816.1">
    <property type="nucleotide sequence ID" value="NZ_LT629749.1"/>
</dbReference>
<protein>
    <submittedName>
        <fullName evidence="9">GtrA-like protein</fullName>
    </submittedName>
</protein>
<dbReference type="Gene3D" id="3.90.550.10">
    <property type="entry name" value="Spore Coat Polysaccharide Biosynthesis Protein SpsA, Chain A"/>
    <property type="match status" value="1"/>
</dbReference>
<dbReference type="PANTHER" id="PTHR48090:SF6">
    <property type="entry name" value="SLR5056 PROTEIN"/>
    <property type="match status" value="1"/>
</dbReference>
<evidence type="ECO:0000256" key="3">
    <source>
        <dbReference type="ARBA" id="ARBA00022692"/>
    </source>
</evidence>
<dbReference type="Proteomes" id="UP000199092">
    <property type="component" value="Chromosome I"/>
</dbReference>
<evidence type="ECO:0000256" key="4">
    <source>
        <dbReference type="ARBA" id="ARBA00022989"/>
    </source>
</evidence>
<sequence length="353" mass="38146">MIVLIPAYEPGAALVELVARLRRHTVLVVDDGSGPRYVPVFAAARAAGAEVMTMPFNQGKGRALRAGFEHARRHHPGEPVVCADSDGQHRPDDIEAVAARLADGDPEMVLGARRFMGEVPGRSRIGNRVTRAAFRATTGLPLTDTQTGLRAYPARMLPWLEEVKGDRFEYELRLLVRAAREQLEVAEVEIATVYLDHNASSHFRPVRDSLRVLAPLLAFAASSLLGFIVDTVTLLALVALTGSLMASAVGARMLSAAVNYSVNRRFVFATGNRGSVVRYVGLAAVLLATNVVLLESLSAVTGSLLLAKVATELVLLAASFVVQRSFVFHRRLRRPAQPDPLPRAAVTQPVPAR</sequence>
<evidence type="ECO:0000256" key="5">
    <source>
        <dbReference type="ARBA" id="ARBA00023136"/>
    </source>
</evidence>
<dbReference type="InterPro" id="IPR007267">
    <property type="entry name" value="GtrA_DPMS_TM"/>
</dbReference>
<feature type="domain" description="GtrA/DPMS transmembrane" evidence="8">
    <location>
        <begin position="219"/>
        <end position="328"/>
    </location>
</feature>
<feature type="transmembrane region" description="Helical" evidence="6">
    <location>
        <begin position="276"/>
        <end position="294"/>
    </location>
</feature>
<dbReference type="AlphaFoldDB" id="A0A1H1LAB1"/>
<keyword evidence="10" id="KW-1185">Reference proteome</keyword>
<feature type="domain" description="Glycosyltransferase 2-like" evidence="7">
    <location>
        <begin position="3"/>
        <end position="134"/>
    </location>
</feature>
<comment type="similarity">
    <text evidence="2">Belongs to the glycosyltransferase 2 family.</text>
</comment>
<evidence type="ECO:0000256" key="6">
    <source>
        <dbReference type="SAM" id="Phobius"/>
    </source>
</evidence>
<dbReference type="Pfam" id="PF04138">
    <property type="entry name" value="GtrA_DPMS_TM"/>
    <property type="match status" value="1"/>
</dbReference>
<feature type="transmembrane region" description="Helical" evidence="6">
    <location>
        <begin position="300"/>
        <end position="322"/>
    </location>
</feature>
<comment type="subcellular location">
    <subcellularLocation>
        <location evidence="1">Membrane</location>
        <topology evidence="1">Multi-pass membrane protein</topology>
    </subcellularLocation>
</comment>
<proteinExistence type="inferred from homology"/>
<reference evidence="9 10" key="1">
    <citation type="submission" date="2016-10" db="EMBL/GenBank/DDBJ databases">
        <authorList>
            <person name="de Groot N.N."/>
        </authorList>
    </citation>
    <scope>NUCLEOTIDE SEQUENCE [LARGE SCALE GENOMIC DNA]</scope>
    <source>
        <strain evidence="9 10">DSM 21741</strain>
    </source>
</reference>
<keyword evidence="5 6" id="KW-0472">Membrane</keyword>
<evidence type="ECO:0000259" key="8">
    <source>
        <dbReference type="Pfam" id="PF04138"/>
    </source>
</evidence>
<dbReference type="EMBL" id="LT629749">
    <property type="protein sequence ID" value="SDR71423.1"/>
    <property type="molecule type" value="Genomic_DNA"/>
</dbReference>
<evidence type="ECO:0000259" key="7">
    <source>
        <dbReference type="Pfam" id="PF00535"/>
    </source>
</evidence>
<evidence type="ECO:0000256" key="1">
    <source>
        <dbReference type="ARBA" id="ARBA00004141"/>
    </source>
</evidence>
<dbReference type="InterPro" id="IPR029044">
    <property type="entry name" value="Nucleotide-diphossugar_trans"/>
</dbReference>
<dbReference type="Pfam" id="PF00535">
    <property type="entry name" value="Glycos_transf_2"/>
    <property type="match status" value="1"/>
</dbReference>
<evidence type="ECO:0000313" key="10">
    <source>
        <dbReference type="Proteomes" id="UP000199092"/>
    </source>
</evidence>
<dbReference type="GO" id="GO:0000271">
    <property type="term" value="P:polysaccharide biosynthetic process"/>
    <property type="evidence" value="ECO:0007669"/>
    <property type="project" value="InterPro"/>
</dbReference>
<organism evidence="9 10">
    <name type="scientific">Friedmanniella luteola</name>
    <dbReference type="NCBI Taxonomy" id="546871"/>
    <lineage>
        <taxon>Bacteria</taxon>
        <taxon>Bacillati</taxon>
        <taxon>Actinomycetota</taxon>
        <taxon>Actinomycetes</taxon>
        <taxon>Propionibacteriales</taxon>
        <taxon>Nocardioidaceae</taxon>
        <taxon>Friedmanniella</taxon>
    </lineage>
</organism>
<evidence type="ECO:0000313" key="9">
    <source>
        <dbReference type="EMBL" id="SDR71423.1"/>
    </source>
</evidence>
<dbReference type="CDD" id="cd04179">
    <property type="entry name" value="DPM_DPG-synthase_like"/>
    <property type="match status" value="1"/>
</dbReference>